<gene>
    <name evidence="7" type="ORF">Syun_022321</name>
</gene>
<reference evidence="7 8" key="1">
    <citation type="submission" date="2024-01" db="EMBL/GenBank/DDBJ databases">
        <title>Genome assemblies of Stephania.</title>
        <authorList>
            <person name="Yang L."/>
        </authorList>
    </citation>
    <scope>NUCLEOTIDE SEQUENCE [LARGE SCALE GENOMIC DNA]</scope>
    <source>
        <strain evidence="7">YNDBR</strain>
        <tissue evidence="7">Leaf</tissue>
    </source>
</reference>
<evidence type="ECO:0000256" key="5">
    <source>
        <dbReference type="ARBA" id="ARBA00023284"/>
    </source>
</evidence>
<dbReference type="InterPro" id="IPR005746">
    <property type="entry name" value="Thioredoxin"/>
</dbReference>
<keyword evidence="1" id="KW-0813">Transport</keyword>
<evidence type="ECO:0000256" key="3">
    <source>
        <dbReference type="ARBA" id="ARBA00022982"/>
    </source>
</evidence>
<dbReference type="GO" id="GO:0015035">
    <property type="term" value="F:protein-disulfide reductase activity"/>
    <property type="evidence" value="ECO:0007669"/>
    <property type="project" value="InterPro"/>
</dbReference>
<evidence type="ECO:0000256" key="4">
    <source>
        <dbReference type="ARBA" id="ARBA00023157"/>
    </source>
</evidence>
<accession>A0AAP0F983</accession>
<dbReference type="AlphaFoldDB" id="A0AAP0F983"/>
<keyword evidence="8" id="KW-1185">Reference proteome</keyword>
<keyword evidence="3" id="KW-0249">Electron transport</keyword>
<feature type="domain" description="Thioredoxin" evidence="6">
    <location>
        <begin position="53"/>
        <end position="172"/>
    </location>
</feature>
<dbReference type="Proteomes" id="UP001420932">
    <property type="component" value="Unassembled WGS sequence"/>
</dbReference>
<dbReference type="PANTHER" id="PTHR45663:SF22">
    <property type="entry name" value="THIOREDOXIN X, CHLOROPLASTIC"/>
    <property type="match status" value="1"/>
</dbReference>
<dbReference type="EMBL" id="JBBNAF010000010">
    <property type="protein sequence ID" value="KAK9106310.1"/>
    <property type="molecule type" value="Genomic_DNA"/>
</dbReference>
<dbReference type="PROSITE" id="PS51352">
    <property type="entry name" value="THIOREDOXIN_2"/>
    <property type="match status" value="1"/>
</dbReference>
<evidence type="ECO:0000313" key="8">
    <source>
        <dbReference type="Proteomes" id="UP001420932"/>
    </source>
</evidence>
<comment type="caution">
    <text evidence="7">The sequence shown here is derived from an EMBL/GenBank/DDBJ whole genome shotgun (WGS) entry which is preliminary data.</text>
</comment>
<dbReference type="InterPro" id="IPR036249">
    <property type="entry name" value="Thioredoxin-like_sf"/>
</dbReference>
<dbReference type="InterPro" id="IPR013766">
    <property type="entry name" value="Thioredoxin_domain"/>
</dbReference>
<dbReference type="PANTHER" id="PTHR45663">
    <property type="entry name" value="GEO12009P1"/>
    <property type="match status" value="1"/>
</dbReference>
<name>A0AAP0F983_9MAGN</name>
<dbReference type="NCBIfam" id="TIGR01068">
    <property type="entry name" value="thioredoxin"/>
    <property type="match status" value="1"/>
</dbReference>
<dbReference type="FunFam" id="3.40.30.10:FF:000001">
    <property type="entry name" value="Thioredoxin"/>
    <property type="match status" value="1"/>
</dbReference>
<dbReference type="GO" id="GO:0005737">
    <property type="term" value="C:cytoplasm"/>
    <property type="evidence" value="ECO:0007669"/>
    <property type="project" value="TreeGrafter"/>
</dbReference>
<sequence length="177" mass="19587">MATLTTSNSTIFTQLPIPTVRATSRTANCSISQLACRNLSIGIRSGRKLGFGIGFGAKRSGIRCGVTEIDETQFSELVLKSEKAVLVEFVATWCGPCRLISPAVDWATEEYKDKVKIYKIDHDKNPELIEKYKVYGLPTLILFKDGKEVPESRSEGAMTKKKLKDHLDGLLKSKAMT</sequence>
<dbReference type="Pfam" id="PF00085">
    <property type="entry name" value="Thioredoxin"/>
    <property type="match status" value="1"/>
</dbReference>
<proteinExistence type="predicted"/>
<dbReference type="Gene3D" id="3.40.30.10">
    <property type="entry name" value="Glutaredoxin"/>
    <property type="match status" value="1"/>
</dbReference>
<organism evidence="7 8">
    <name type="scientific">Stephania yunnanensis</name>
    <dbReference type="NCBI Taxonomy" id="152371"/>
    <lineage>
        <taxon>Eukaryota</taxon>
        <taxon>Viridiplantae</taxon>
        <taxon>Streptophyta</taxon>
        <taxon>Embryophyta</taxon>
        <taxon>Tracheophyta</taxon>
        <taxon>Spermatophyta</taxon>
        <taxon>Magnoliopsida</taxon>
        <taxon>Ranunculales</taxon>
        <taxon>Menispermaceae</taxon>
        <taxon>Menispermoideae</taxon>
        <taxon>Cissampelideae</taxon>
        <taxon>Stephania</taxon>
    </lineage>
</organism>
<keyword evidence="5" id="KW-0676">Redox-active center</keyword>
<dbReference type="CDD" id="cd02947">
    <property type="entry name" value="TRX_family"/>
    <property type="match status" value="1"/>
</dbReference>
<protein>
    <recommendedName>
        <fullName evidence="6">Thioredoxin domain-containing protein</fullName>
    </recommendedName>
</protein>
<evidence type="ECO:0000256" key="1">
    <source>
        <dbReference type="ARBA" id="ARBA00022448"/>
    </source>
</evidence>
<keyword evidence="4" id="KW-1015">Disulfide bond</keyword>
<dbReference type="PRINTS" id="PR00421">
    <property type="entry name" value="THIOREDOXIN"/>
</dbReference>
<keyword evidence="2" id="KW-0809">Transit peptide</keyword>
<dbReference type="SUPFAM" id="SSF52833">
    <property type="entry name" value="Thioredoxin-like"/>
    <property type="match status" value="1"/>
</dbReference>
<evidence type="ECO:0000259" key="6">
    <source>
        <dbReference type="PROSITE" id="PS51352"/>
    </source>
</evidence>
<evidence type="ECO:0000313" key="7">
    <source>
        <dbReference type="EMBL" id="KAK9106310.1"/>
    </source>
</evidence>
<evidence type="ECO:0000256" key="2">
    <source>
        <dbReference type="ARBA" id="ARBA00022946"/>
    </source>
</evidence>